<dbReference type="InterPro" id="IPR003141">
    <property type="entry name" value="Pol/His_phosphatase_N"/>
</dbReference>
<dbReference type="SMART" id="SM00481">
    <property type="entry name" value="POLIIIAc"/>
    <property type="match status" value="1"/>
</dbReference>
<dbReference type="InterPro" id="IPR054787">
    <property type="entry name" value="TrlF_ATPase"/>
</dbReference>
<evidence type="ECO:0000313" key="3">
    <source>
        <dbReference type="EMBL" id="CAL2103051.1"/>
    </source>
</evidence>
<gene>
    <name evidence="3" type="ORF">T190423A01A_30165</name>
</gene>
<evidence type="ECO:0000313" key="4">
    <source>
        <dbReference type="Proteomes" id="UP001497527"/>
    </source>
</evidence>
<dbReference type="InterPro" id="IPR052018">
    <property type="entry name" value="PHP_domain"/>
</dbReference>
<dbReference type="NCBIfam" id="NF045780">
    <property type="entry name" value="TrlF_fam_ATP"/>
    <property type="match status" value="1"/>
</dbReference>
<evidence type="ECO:0000259" key="2">
    <source>
        <dbReference type="SMART" id="SM00481"/>
    </source>
</evidence>
<dbReference type="InterPro" id="IPR016195">
    <property type="entry name" value="Pol/histidinol_Pase-like"/>
</dbReference>
<evidence type="ECO:0000256" key="1">
    <source>
        <dbReference type="SAM" id="Coils"/>
    </source>
</evidence>
<dbReference type="Proteomes" id="UP001497527">
    <property type="component" value="Unassembled WGS sequence"/>
</dbReference>
<keyword evidence="1" id="KW-0175">Coiled coil</keyword>
<dbReference type="RefSeq" id="WP_348716995.1">
    <property type="nucleotide sequence ID" value="NZ_CAXJIO010000012.1"/>
</dbReference>
<feature type="coiled-coil region" evidence="1">
    <location>
        <begin position="501"/>
        <end position="528"/>
    </location>
</feature>
<dbReference type="InterPro" id="IPR027417">
    <property type="entry name" value="P-loop_NTPase"/>
</dbReference>
<dbReference type="PANTHER" id="PTHR42924">
    <property type="entry name" value="EXONUCLEASE"/>
    <property type="match status" value="1"/>
</dbReference>
<feature type="domain" description="Polymerase/histidinol phosphatase N-terminal" evidence="2">
    <location>
        <begin position="13"/>
        <end position="84"/>
    </location>
</feature>
<name>A0ABM9PBR8_9FLAO</name>
<dbReference type="PANTHER" id="PTHR42924:SF3">
    <property type="entry name" value="POLYMERASE_HISTIDINOL PHOSPHATASE N-TERMINAL DOMAIN-CONTAINING PROTEIN"/>
    <property type="match status" value="1"/>
</dbReference>
<dbReference type="SUPFAM" id="SSF52540">
    <property type="entry name" value="P-loop containing nucleoside triphosphate hydrolases"/>
    <property type="match status" value="1"/>
</dbReference>
<accession>A0ABM9PBR8</accession>
<dbReference type="Gene3D" id="3.40.50.300">
    <property type="entry name" value="P-loop containing nucleotide triphosphate hydrolases"/>
    <property type="match status" value="1"/>
</dbReference>
<protein>
    <recommendedName>
        <fullName evidence="2">Polymerase/histidinol phosphatase N-terminal domain-containing protein</fullName>
    </recommendedName>
</protein>
<keyword evidence="4" id="KW-1185">Reference proteome</keyword>
<comment type="caution">
    <text evidence="3">The sequence shown here is derived from an EMBL/GenBank/DDBJ whole genome shotgun (WGS) entry which is preliminary data.</text>
</comment>
<dbReference type="EMBL" id="CAXJIO010000012">
    <property type="protein sequence ID" value="CAL2103051.1"/>
    <property type="molecule type" value="Genomic_DNA"/>
</dbReference>
<proteinExistence type="predicted"/>
<sequence length="905" mass="104980">MTNKTRGSEWKQWDLHFHTPSSYDYKDKSVTNQDIVDGLINNNISVVAITDHNLIDVKRIKELQSLCKDKELTILPGIEFLSDARGSEPIHFIAIFSENCNLEYIWGQLKNNTELKKIEGENKKYNEVYCDLADTIKLIKELDGIVSIHAGSKSNGLEKLTHSLPHSLAQKEDIAKIVDVFELGKVSDIEGYNSKVNPYLKSKINKWLPTVICSDNHNIKDYKRKEKLWIKAEPTFEGLRQIIFEPIQRIRIQPNEPDFKEEKLIIDEVQYFSSDNLFTPEKIRFNKNLNVIIGGKSSGKSILLYNIASTLETNKEVTSIMDRKYDFRKDDENFNFEVKSLSGVSQKLYDEKESSIIPKIKYIPQNYLTKLAEPEANKKGEELLKYVRGLLLEDEAYKTNYQDFLSVVKSNDKKRNDLIDSYFETEESIKSKNKQLKEKGNEEVLKKSIETNLLKIAELKKGIGLNEKQIAEYNTEKLKLEKVESDRIKINSDYRKVSAFNRDILNTLKELKNKKDSIQNSLEMESIKELFTQNFNFLEVAISDLEAFSESIKIKDSVLVNDNLFRTLIIASEEEKRRLEKILEPLIKNEKVKKHITDIDKIITADKLKLEAINQLKVEIKNSKEELNKKRDNLFKLYVENSNEYPKIISTLNERTKLLEEQNLDIIGTQKFNVRKFIKTLYDICDGRKFPEKEYDILQKEDDLISFQNNTEFEEIKRIFDTIVNGSFPLNTKTNRKSAIKVILDDYFVDFWETVYDGDKMEEMSTGKASFVILMLIVGLSSSKAPILIDQPEDNLDNRSITKDLVKYLRDKKSERQIILVTHNPNVVVNADAENIIVANQKGQNDKETSSPYRFDYINGPLENTKELDPKEKDLLKSMGIREHIADIVEGGKEAFKKREVKYRF</sequence>
<dbReference type="Gene3D" id="3.20.20.140">
    <property type="entry name" value="Metal-dependent hydrolases"/>
    <property type="match status" value="1"/>
</dbReference>
<organism evidence="3 4">
    <name type="scientific">Tenacibaculum polynesiense</name>
    <dbReference type="NCBI Taxonomy" id="3137857"/>
    <lineage>
        <taxon>Bacteria</taxon>
        <taxon>Pseudomonadati</taxon>
        <taxon>Bacteroidota</taxon>
        <taxon>Flavobacteriia</taxon>
        <taxon>Flavobacteriales</taxon>
        <taxon>Flavobacteriaceae</taxon>
        <taxon>Tenacibaculum</taxon>
    </lineage>
</organism>
<dbReference type="SUPFAM" id="SSF89550">
    <property type="entry name" value="PHP domain-like"/>
    <property type="match status" value="1"/>
</dbReference>
<reference evidence="3 4" key="1">
    <citation type="submission" date="2024-05" db="EMBL/GenBank/DDBJ databases">
        <authorList>
            <person name="Duchaud E."/>
        </authorList>
    </citation>
    <scope>NUCLEOTIDE SEQUENCE [LARGE SCALE GENOMIC DNA]</scope>
    <source>
        <strain evidence="3">Ena-SAMPLE-TAB-13-05-2024-13:56:06:370-140308</strain>
    </source>
</reference>